<keyword evidence="2 5" id="KW-0812">Transmembrane</keyword>
<keyword evidence="8" id="KW-1185">Reference proteome</keyword>
<comment type="caution">
    <text evidence="7">The sequence shown here is derived from an EMBL/GenBank/DDBJ whole genome shotgun (WGS) entry which is preliminary data.</text>
</comment>
<evidence type="ECO:0000313" key="8">
    <source>
        <dbReference type="Proteomes" id="UP001165289"/>
    </source>
</evidence>
<proteinExistence type="predicted"/>
<dbReference type="InterPro" id="IPR028801">
    <property type="entry name" value="TPC1_animal"/>
</dbReference>
<dbReference type="GO" id="GO:0005216">
    <property type="term" value="F:monoatomic ion channel activity"/>
    <property type="evidence" value="ECO:0007669"/>
    <property type="project" value="InterPro"/>
</dbReference>
<dbReference type="SUPFAM" id="SSF81324">
    <property type="entry name" value="Voltage-gated potassium channels"/>
    <property type="match status" value="2"/>
</dbReference>
<feature type="domain" description="EF-hand" evidence="6">
    <location>
        <begin position="410"/>
        <end position="445"/>
    </location>
</feature>
<feature type="transmembrane region" description="Helical" evidence="5">
    <location>
        <begin position="140"/>
        <end position="161"/>
    </location>
</feature>
<evidence type="ECO:0000256" key="3">
    <source>
        <dbReference type="ARBA" id="ARBA00022989"/>
    </source>
</evidence>
<keyword evidence="4 5" id="KW-0472">Membrane</keyword>
<accession>A0AAV7JYN0</accession>
<feature type="transmembrane region" description="Helical" evidence="5">
    <location>
        <begin position="173"/>
        <end position="198"/>
    </location>
</feature>
<organism evidence="7 8">
    <name type="scientific">Oopsacas minuta</name>
    <dbReference type="NCBI Taxonomy" id="111878"/>
    <lineage>
        <taxon>Eukaryota</taxon>
        <taxon>Metazoa</taxon>
        <taxon>Porifera</taxon>
        <taxon>Hexactinellida</taxon>
        <taxon>Hexasterophora</taxon>
        <taxon>Lyssacinosida</taxon>
        <taxon>Leucopsacidae</taxon>
        <taxon>Oopsacas</taxon>
    </lineage>
</organism>
<dbReference type="AlphaFoldDB" id="A0AAV7JYN0"/>
<evidence type="ECO:0000256" key="1">
    <source>
        <dbReference type="ARBA" id="ARBA00004141"/>
    </source>
</evidence>
<protein>
    <submittedName>
        <fullName evidence="7">Two pore calcium channel protein 1 isoform X3</fullName>
    </submittedName>
</protein>
<feature type="transmembrane region" description="Helical" evidence="5">
    <location>
        <begin position="710"/>
        <end position="733"/>
    </location>
</feature>
<dbReference type="InterPro" id="IPR002048">
    <property type="entry name" value="EF_hand_dom"/>
</dbReference>
<dbReference type="GO" id="GO:0005765">
    <property type="term" value="C:lysosomal membrane"/>
    <property type="evidence" value="ECO:0007669"/>
    <property type="project" value="InterPro"/>
</dbReference>
<dbReference type="Proteomes" id="UP001165289">
    <property type="component" value="Unassembled WGS sequence"/>
</dbReference>
<dbReference type="GO" id="GO:0010008">
    <property type="term" value="C:endosome membrane"/>
    <property type="evidence" value="ECO:0007669"/>
    <property type="project" value="TreeGrafter"/>
</dbReference>
<reference evidence="7 8" key="1">
    <citation type="journal article" date="2023" name="BMC Biol.">
        <title>The compact genome of the sponge Oopsacas minuta (Hexactinellida) is lacking key metazoan core genes.</title>
        <authorList>
            <person name="Santini S."/>
            <person name="Schenkelaars Q."/>
            <person name="Jourda C."/>
            <person name="Duchesne M."/>
            <person name="Belahbib H."/>
            <person name="Rocher C."/>
            <person name="Selva M."/>
            <person name="Riesgo A."/>
            <person name="Vervoort M."/>
            <person name="Leys S.P."/>
            <person name="Kodjabachian L."/>
            <person name="Le Bivic A."/>
            <person name="Borchiellini C."/>
            <person name="Claverie J.M."/>
            <person name="Renard E."/>
        </authorList>
    </citation>
    <scope>NUCLEOTIDE SEQUENCE [LARGE SCALE GENOMIC DNA]</scope>
    <source>
        <strain evidence="7">SPO-2</strain>
    </source>
</reference>
<evidence type="ECO:0000259" key="6">
    <source>
        <dbReference type="PROSITE" id="PS50222"/>
    </source>
</evidence>
<dbReference type="PANTHER" id="PTHR46474">
    <property type="entry name" value="TWO PORE CALCIUM CHANNEL PROTEIN 1"/>
    <property type="match status" value="1"/>
</dbReference>
<comment type="subcellular location">
    <subcellularLocation>
        <location evidence="1">Membrane</location>
        <topology evidence="1">Multi-pass membrane protein</topology>
    </subcellularLocation>
</comment>
<dbReference type="PROSITE" id="PS50222">
    <property type="entry name" value="EF_HAND_2"/>
    <property type="match status" value="1"/>
</dbReference>
<feature type="transmembrane region" description="Helical" evidence="5">
    <location>
        <begin position="669"/>
        <end position="689"/>
    </location>
</feature>
<sequence>MTFRLDKSYRINEWSLNQPVPLSSNFNDDVAPSPINQEDDVLANSLDLPSLRFDSEESCGIPVGMRVDRVRVNSIEDEYLYVDNYEVKGKSIFPKTEKHQNSRIENIALYVHQSQNYFNPKYQPWSKNGKRAYDIIYHPIVYYFDLLMCVLLLLLTCFEPPLTELFLPHESEFFIITSILESILIVYFVIDLVLRYSWLGAKRFLRHQTTFLRLIGVIFVTIDFILALTIPSYCDNRLLRVFRPIIFLTSHRNRNIRSVMKQLFNSIRSILDLYILYIFYVSIFSFLTYHLMWGYDSDDFSSFSDTFITIFELSTKVNFPGIMLPSLEQNILVSLAFIPFLTFGVYVLTNILLAVVKDHFNKLEKERLKILLEYRRTCLQRAYNLGTQFSPSGWDYSLFRRVMVSLTKTISEKQCLLMFKVLDRHNNQNLSWKEFKQLSNVLSMKWRRSDLTNLSKVWHNMIQILRLRRLSTYAFLLVSSELFQFFMNSVIFINFIGIFCGTIIYHNPTDLINDHKIVYWAIVFLPFYIFEFSSQILGFGPFYYFTEKWYFWDFVILVCTILLSFLSLFPTPYEVQFVTFLIVIRTLHLLRILNARKSFRRLFSIIVLSIPDLMRFFLSLFLAFYVYAIIGMFLYAGKLKSCSFNSRGIPQLNSKCGKMYDLQSEPQGLYYLINFDDIFYSFITLFILMTGKSWSTIADGFVAVTSVYSYLFFIFYYLFVVLIVTNVAAAFVLELYKKLSTTLGDSYTVIVSISKKMMKKYKFDEDVGTDEMIYVGKRSLSQIDSLMVLYQSEDWIQKDEISPIGDFYVSN</sequence>
<feature type="transmembrane region" description="Helical" evidence="5">
    <location>
        <begin position="210"/>
        <end position="231"/>
    </location>
</feature>
<dbReference type="InterPro" id="IPR005821">
    <property type="entry name" value="Ion_trans_dom"/>
</dbReference>
<feature type="transmembrane region" description="Helical" evidence="5">
    <location>
        <begin position="613"/>
        <end position="636"/>
    </location>
</feature>
<dbReference type="GO" id="GO:0022832">
    <property type="term" value="F:voltage-gated channel activity"/>
    <property type="evidence" value="ECO:0007669"/>
    <property type="project" value="InterPro"/>
</dbReference>
<dbReference type="InterPro" id="IPR027359">
    <property type="entry name" value="Volt_channel_dom_sf"/>
</dbReference>
<feature type="transmembrane region" description="Helical" evidence="5">
    <location>
        <begin position="274"/>
        <end position="295"/>
    </location>
</feature>
<dbReference type="PANTHER" id="PTHR46474:SF1">
    <property type="entry name" value="TWO PORE CHANNEL PROTEIN 1"/>
    <property type="match status" value="1"/>
</dbReference>
<dbReference type="GO" id="GO:0005509">
    <property type="term" value="F:calcium ion binding"/>
    <property type="evidence" value="ECO:0007669"/>
    <property type="project" value="InterPro"/>
</dbReference>
<dbReference type="Pfam" id="PF00520">
    <property type="entry name" value="Ion_trans"/>
    <property type="match status" value="2"/>
</dbReference>
<dbReference type="EMBL" id="JAKMXF010000233">
    <property type="protein sequence ID" value="KAI6654032.1"/>
    <property type="molecule type" value="Genomic_DNA"/>
</dbReference>
<dbReference type="Gene3D" id="1.20.120.350">
    <property type="entry name" value="Voltage-gated potassium channels. Chain C"/>
    <property type="match status" value="1"/>
</dbReference>
<evidence type="ECO:0000256" key="2">
    <source>
        <dbReference type="ARBA" id="ARBA00022692"/>
    </source>
</evidence>
<feature type="transmembrane region" description="Helical" evidence="5">
    <location>
        <begin position="549"/>
        <end position="569"/>
    </location>
</feature>
<feature type="transmembrane region" description="Helical" evidence="5">
    <location>
        <begin position="575"/>
        <end position="593"/>
    </location>
</feature>
<gene>
    <name evidence="7" type="ORF">LOD99_2879</name>
</gene>
<feature type="transmembrane region" description="Helical" evidence="5">
    <location>
        <begin position="331"/>
        <end position="356"/>
    </location>
</feature>
<feature type="transmembrane region" description="Helical" evidence="5">
    <location>
        <begin position="517"/>
        <end position="537"/>
    </location>
</feature>
<dbReference type="SUPFAM" id="SSF47473">
    <property type="entry name" value="EF-hand"/>
    <property type="match status" value="1"/>
</dbReference>
<feature type="transmembrane region" description="Helical" evidence="5">
    <location>
        <begin position="473"/>
        <end position="505"/>
    </location>
</feature>
<keyword evidence="3 5" id="KW-1133">Transmembrane helix</keyword>
<dbReference type="InterPro" id="IPR011992">
    <property type="entry name" value="EF-hand-dom_pair"/>
</dbReference>
<evidence type="ECO:0000313" key="7">
    <source>
        <dbReference type="EMBL" id="KAI6654032.1"/>
    </source>
</evidence>
<dbReference type="Gene3D" id="1.10.287.70">
    <property type="match status" value="2"/>
</dbReference>
<evidence type="ECO:0000256" key="5">
    <source>
        <dbReference type="SAM" id="Phobius"/>
    </source>
</evidence>
<evidence type="ECO:0000256" key="4">
    <source>
        <dbReference type="ARBA" id="ARBA00023136"/>
    </source>
</evidence>
<name>A0AAV7JYN0_9METZ</name>